<dbReference type="PANTHER" id="PTHR46567">
    <property type="entry name" value="MEDIATOR OF RNA POLYMERASE II TRANSCRIPTION SUBUNIT 12"/>
    <property type="match status" value="1"/>
</dbReference>
<dbReference type="InterPro" id="IPR057344">
    <property type="entry name" value="ARM_SRB8"/>
</dbReference>
<evidence type="ECO:0000256" key="9">
    <source>
        <dbReference type="ARBA" id="ARBA00023242"/>
    </source>
</evidence>
<keyword evidence="9" id="KW-0539">Nucleus</keyword>
<keyword evidence="6" id="KW-0805">Transcription regulation</keyword>
<comment type="subcellular location">
    <subcellularLocation>
        <location evidence="1">Nucleus</location>
    </subcellularLocation>
</comment>
<evidence type="ECO:0000256" key="8">
    <source>
        <dbReference type="ARBA" id="ARBA00023163"/>
    </source>
</evidence>
<reference evidence="14 15" key="1">
    <citation type="submission" date="2018-08" db="EMBL/GenBank/DDBJ databases">
        <title>Genome and evolution of the arbuscular mycorrhizal fungus Diversispora epigaea (formerly Glomus versiforme) and its bacterial endosymbionts.</title>
        <authorList>
            <person name="Sun X."/>
            <person name="Fei Z."/>
            <person name="Harrison M."/>
        </authorList>
    </citation>
    <scope>NUCLEOTIDE SEQUENCE [LARGE SCALE GENOMIC DNA]</scope>
    <source>
        <strain evidence="14 15">IT104</strain>
    </source>
</reference>
<comment type="similarity">
    <text evidence="2">Belongs to the Mediator complex subunit 12 family.</text>
</comment>
<comment type="subunit">
    <text evidence="3">Component of the SRB8-11 complex, which itself associates with the Mediator complex.</text>
</comment>
<evidence type="ECO:0000256" key="5">
    <source>
        <dbReference type="ARBA" id="ARBA00022491"/>
    </source>
</evidence>
<feature type="domain" description="Mediator complex subunit Med12" evidence="13">
    <location>
        <begin position="108"/>
        <end position="164"/>
    </location>
</feature>
<keyword evidence="7" id="KW-0010">Activator</keyword>
<sequence>MATQPLRKYELAPPKNLAPLHTTSDLGYPDFYPTNPGQDEDQMTEHNVRNGFTNLPFVSTEHVSARNMLSIRDPKNLKNLSDFMTDIMKRKREINTLKGSSSYILPQTVWGPPESRDRWIAQLAANVPLRTLAKTVPKGVEGINLLDVVTNHKVPLAKATWFTKIVGINLRTANRNNEYTKNWTSTFNTFMQQQSRDYDPEKWRYSVMLAKWQFDEGLVDTRILRWTLENLDLSDPWHAAIWLWFVQQFLAEYQRSRTLMRLLIETILKKLQDIIQNPVLVTKLDFVVKMLKNMLQTLFLATPDMFVFPVCWNTYKDLLQTVLVEESPIKFEAILSKNMKRQRERYYELIRVRNEVFDEQKTDCIRKRSEREIKNLKMINLLDKIGTNTDYQSFVAKYFCTNSKFQMLEAEFNARLYILCYWAVTIHRTGEYRAYLVCTILNIWKNLAISEEDKFQRLKSIQNSLMEFLDTYPLGNNGIREYEESETISHLFGELIRNKLFSHPRYLQRLIARGDVHPERRNTERSMRHFKYIKCFPLYDAEAHHLNQRRYVLYGIHGNNNSDQCEYETLINKIKTKLPYMFSESSNELDEPIKDDPIANFHLSLNFDRESSDFIKNATKFSQTNVIQMWLLPSIKSFVQNTPIDTHNWHIPTYPGASLLNARQLSTIIQVIELFKDYSSLLEILLWNLENSMEKSIFQLIIDTLKRHEKVWKAMGKSEQVFEVLMRKNDLLRDKRSIELCIVKYLLNSLHENDNEKRAKLEQDLQSIKKVCDFCSFDLTKFS</sequence>
<evidence type="ECO:0000256" key="4">
    <source>
        <dbReference type="ARBA" id="ARBA00019622"/>
    </source>
</evidence>
<gene>
    <name evidence="14" type="ORF">Glove_359g23</name>
</gene>
<dbReference type="InterPro" id="IPR021990">
    <property type="entry name" value="Mediator_Med12_LCEWAV"/>
</dbReference>
<dbReference type="Pfam" id="PF12145">
    <property type="entry name" value="Med12-LCEWAV"/>
    <property type="match status" value="1"/>
</dbReference>
<evidence type="ECO:0000256" key="12">
    <source>
        <dbReference type="SAM" id="MobiDB-lite"/>
    </source>
</evidence>
<evidence type="ECO:0000313" key="14">
    <source>
        <dbReference type="EMBL" id="RHZ60081.1"/>
    </source>
</evidence>
<dbReference type="Pfam" id="PF25326">
    <property type="entry name" value="ARM_SRB8"/>
    <property type="match status" value="1"/>
</dbReference>
<organism evidence="14 15">
    <name type="scientific">Diversispora epigaea</name>
    <dbReference type="NCBI Taxonomy" id="1348612"/>
    <lineage>
        <taxon>Eukaryota</taxon>
        <taxon>Fungi</taxon>
        <taxon>Fungi incertae sedis</taxon>
        <taxon>Mucoromycota</taxon>
        <taxon>Glomeromycotina</taxon>
        <taxon>Glomeromycetes</taxon>
        <taxon>Diversisporales</taxon>
        <taxon>Diversisporaceae</taxon>
        <taxon>Diversispora</taxon>
    </lineage>
</organism>
<dbReference type="AlphaFoldDB" id="A0A397HAF3"/>
<keyword evidence="8" id="KW-0804">Transcription</keyword>
<evidence type="ECO:0000256" key="10">
    <source>
        <dbReference type="ARBA" id="ARBA00025661"/>
    </source>
</evidence>
<evidence type="ECO:0000256" key="6">
    <source>
        <dbReference type="ARBA" id="ARBA00023015"/>
    </source>
</evidence>
<dbReference type="GO" id="GO:0006357">
    <property type="term" value="P:regulation of transcription by RNA polymerase II"/>
    <property type="evidence" value="ECO:0007669"/>
    <property type="project" value="InterPro"/>
</dbReference>
<keyword evidence="5" id="KW-0678">Repressor</keyword>
<dbReference type="PANTHER" id="PTHR46567:SF1">
    <property type="entry name" value="MEDIATOR OF RNA POLYMERASE II TRANSCRIPTION SUBUNIT 12"/>
    <property type="match status" value="1"/>
</dbReference>
<evidence type="ECO:0000256" key="2">
    <source>
        <dbReference type="ARBA" id="ARBA00010289"/>
    </source>
</evidence>
<dbReference type="InterPro" id="IPR019035">
    <property type="entry name" value="Mediator_Med12"/>
</dbReference>
<accession>A0A397HAF3</accession>
<evidence type="ECO:0000256" key="1">
    <source>
        <dbReference type="ARBA" id="ARBA00004123"/>
    </source>
</evidence>
<evidence type="ECO:0000313" key="15">
    <source>
        <dbReference type="Proteomes" id="UP000266861"/>
    </source>
</evidence>
<evidence type="ECO:0000256" key="11">
    <source>
        <dbReference type="ARBA" id="ARBA00032010"/>
    </source>
</evidence>
<comment type="function">
    <text evidence="10">Component of the SRB8-11 complex. The SRB8-11 complex is a regulatory module of the Mediator complex which is itself involved in regulation of basal and activated RNA polymerase II-dependent transcription. The SRB8-11 complex may be involved in the transcriptional repression of a subset of genes regulated by Mediator. It may inhibit the association of the Mediator complex with RNA polymerase II to form the holoenzyme complex.</text>
</comment>
<dbReference type="STRING" id="1348612.A0A397HAF3"/>
<dbReference type="GO" id="GO:0016592">
    <property type="term" value="C:mediator complex"/>
    <property type="evidence" value="ECO:0007669"/>
    <property type="project" value="InterPro"/>
</dbReference>
<feature type="region of interest" description="Disordered" evidence="12">
    <location>
        <begin position="1"/>
        <end position="29"/>
    </location>
</feature>
<keyword evidence="15" id="KW-1185">Reference proteome</keyword>
<dbReference type="Proteomes" id="UP000266861">
    <property type="component" value="Unassembled WGS sequence"/>
</dbReference>
<evidence type="ECO:0000256" key="3">
    <source>
        <dbReference type="ARBA" id="ARBA00011629"/>
    </source>
</evidence>
<evidence type="ECO:0000259" key="13">
    <source>
        <dbReference type="SMART" id="SM01281"/>
    </source>
</evidence>
<dbReference type="SMART" id="SM01281">
    <property type="entry name" value="Med12"/>
    <property type="match status" value="1"/>
</dbReference>
<name>A0A397HAF3_9GLOM</name>
<dbReference type="EMBL" id="PQFF01000326">
    <property type="protein sequence ID" value="RHZ60081.1"/>
    <property type="molecule type" value="Genomic_DNA"/>
</dbReference>
<proteinExistence type="inferred from homology"/>
<protein>
    <recommendedName>
        <fullName evidence="4">Mediator of RNA polymerase II transcription subunit 12</fullName>
    </recommendedName>
    <alternativeName>
        <fullName evidence="11">Mediator complex subunit 12</fullName>
    </alternativeName>
</protein>
<dbReference type="OrthoDB" id="20828at2759"/>
<evidence type="ECO:0000256" key="7">
    <source>
        <dbReference type="ARBA" id="ARBA00023159"/>
    </source>
</evidence>
<dbReference type="GO" id="GO:0003712">
    <property type="term" value="F:transcription coregulator activity"/>
    <property type="evidence" value="ECO:0007669"/>
    <property type="project" value="InterPro"/>
</dbReference>
<comment type="caution">
    <text evidence="14">The sequence shown here is derived from an EMBL/GenBank/DDBJ whole genome shotgun (WGS) entry which is preliminary data.</text>
</comment>
<dbReference type="Pfam" id="PF09497">
    <property type="entry name" value="Med12"/>
    <property type="match status" value="1"/>
</dbReference>